<dbReference type="STRING" id="4529.A0A0E0P3S9"/>
<proteinExistence type="predicted"/>
<dbReference type="FunFam" id="1.25.40.10:FF:000285">
    <property type="entry name" value="Pentatricopeptide repeat-containing protein, chloroplastic"/>
    <property type="match status" value="1"/>
</dbReference>
<dbReference type="GO" id="GO:0009451">
    <property type="term" value="P:RNA modification"/>
    <property type="evidence" value="ECO:0007669"/>
    <property type="project" value="InterPro"/>
</dbReference>
<feature type="repeat" description="PPR" evidence="3">
    <location>
        <begin position="376"/>
        <end position="410"/>
    </location>
</feature>
<reference evidence="6" key="1">
    <citation type="submission" date="2013-06" db="EMBL/GenBank/DDBJ databases">
        <authorList>
            <person name="Zhao Q."/>
        </authorList>
    </citation>
    <scope>NUCLEOTIDE SEQUENCE</scope>
    <source>
        <strain evidence="6">cv. W1943</strain>
    </source>
</reference>
<feature type="repeat" description="PPR" evidence="3">
    <location>
        <begin position="278"/>
        <end position="312"/>
    </location>
</feature>
<evidence type="ECO:0000256" key="3">
    <source>
        <dbReference type="PROSITE-ProRule" id="PRU00708"/>
    </source>
</evidence>
<dbReference type="InterPro" id="IPR011990">
    <property type="entry name" value="TPR-like_helical_dom_sf"/>
</dbReference>
<dbReference type="FunFam" id="1.25.40.10:FF:001234">
    <property type="entry name" value="Pentatricopeptide repeat-containing protein mitochondrial"/>
    <property type="match status" value="1"/>
</dbReference>
<evidence type="ECO:0000256" key="2">
    <source>
        <dbReference type="ARBA" id="ARBA00022946"/>
    </source>
</evidence>
<reference evidence="5" key="2">
    <citation type="submission" date="2015-06" db="UniProtKB">
        <authorList>
            <consortium name="EnsemblPlants"/>
        </authorList>
    </citation>
    <scope>IDENTIFICATION</scope>
</reference>
<dbReference type="Proteomes" id="UP000008022">
    <property type="component" value="Unassembled WGS sequence"/>
</dbReference>
<dbReference type="InterPro" id="IPR046960">
    <property type="entry name" value="PPR_At4g14850-like_plant"/>
</dbReference>
<dbReference type="InterPro" id="IPR009003">
    <property type="entry name" value="Peptidase_S1_PA"/>
</dbReference>
<dbReference type="PANTHER" id="PTHR24015">
    <property type="entry name" value="OS07G0578800 PROTEIN-RELATED"/>
    <property type="match status" value="1"/>
</dbReference>
<feature type="region of interest" description="Disordered" evidence="4">
    <location>
        <begin position="696"/>
        <end position="715"/>
    </location>
</feature>
<dbReference type="Pfam" id="PF20430">
    <property type="entry name" value="Eplus_motif"/>
    <property type="match status" value="1"/>
</dbReference>
<keyword evidence="6" id="KW-1185">Reference proteome</keyword>
<dbReference type="InterPro" id="IPR046849">
    <property type="entry name" value="E2_motif"/>
</dbReference>
<dbReference type="HOGENOM" id="CLU_002706_13_0_1"/>
<dbReference type="GO" id="GO:0005739">
    <property type="term" value="C:mitochondrion"/>
    <property type="evidence" value="ECO:0007669"/>
    <property type="project" value="TreeGrafter"/>
</dbReference>
<feature type="repeat" description="PPR" evidence="3">
    <location>
        <begin position="78"/>
        <end position="112"/>
    </location>
</feature>
<dbReference type="SUPFAM" id="SSF50494">
    <property type="entry name" value="Trypsin-like serine proteases"/>
    <property type="match status" value="2"/>
</dbReference>
<sequence length="1289" mass="142373">MAALPPTPRPRVLAAAPCHVPSRRRRRVCDGLCSAAAADNGCAESPDVVLECKRLNRLVKSGRLADALDLFDRMPRKNVVAWTSVMSGCTRNGRPEAALAMFADMVESGVAPNDFACNAALVACADLGALRAGEQVHSLAVRAGFAGDAWIGSCLIEMYSRCGSLPAAKEVFDRMDSPDVVGYTSLISAFCRNGEFELAAEALIQMLKQGLKPNEHTMTTILTACPRVLGQQIHGYLIKKIGLRSQSVYSSTALIDFYSRNGEFKLAKAVFDSLHCKNVVSWCSMMQLYIRDGRLEEALQVFGDMISEGVDPNEFALSIVLGACGSIGLGRQLHCSAIKHDLITDIRVSNALLSMYGRTGLVEELEAMLNKIENPDLVSWTTAISANFQNGFGEKAIALLCQMHSEGFTPNDYAFSSVLSSCADVASLDQGMQFHCLALKLGCDSEICTGNTLINMYSKCGQMGSARLAFDVMHTHDVTSWNSLIHGYAQHGDANKALEVFSKMRSNGVKPDDSTFLGVLMGCNHSGMVEEGELFFRLMIDQYSFTPAPSHYACMIDMLGRNGRFDEALRMINDMPFEPDALIWKTLLASCKLHRNLDIGKLAADRLMELSDRDSASYVLMSNIYAMHGEWEDARKVRRRMDETGVKKDAGCSWIEINNEVHTFASRDMSHPNSDSIYQMLGELVAVMQDFDELEPRHHSSSSSSINSGGGRRTHVAAVPPSLLPQHQQIENHGDLNSGSNQDVWAILSVEVASNLSKSVVSLTLSDGNTLIYACSGIAIECQEGSGTIFLTSASLVTAFYDTEEVYDNLKVIEVRHEGNEVLKGYLAKYDLDKNFAVVYTMESLDVHIVLTENSRDRYINKKLVAVGRDKHGVLMAKSVMVAGCRDSNRSEDSKEIRLISEDWEGGPLFDFDGKFVGMNRFSVMDRTSVLSWVSILIILKHYLPSLQNRILKRLQNVKRVRDGERPTGELPDYHQEAPVHRCGLNTEQFGYLNSMGYPKPPINVLDDGMILANSFEETFGDLCGEDLWSEINKKVPCDIHQNVVALASFKGKRRSFACTGCTTILTSASLVRESDDGNKIDENLRIEVLLPNKQLREGTLQHYSLHYNVALVSVKDKDFHARPANIQLDHNHGPGVAAVGRCFESGKLMAARTDVVDWSGTLDCEMFLIRSSCKITKAGIGGPLVDLEGKVIGMNFYDKKIGTPCLPWNVILMVLACFEKESGGEVGSGSDPCGAPGWKIPRDESVRLNRWPVPLPYWRPHDDVDEQEPPEGCEHIYTYINGERYCYR</sequence>
<dbReference type="Pfam" id="PF13365">
    <property type="entry name" value="Trypsin_2"/>
    <property type="match status" value="1"/>
</dbReference>
<dbReference type="FunFam" id="1.25.40.10:FF:000738">
    <property type="entry name" value="Pentatricopeptide repeat-containing protein chloroplastic"/>
    <property type="match status" value="1"/>
</dbReference>
<dbReference type="NCBIfam" id="TIGR00756">
    <property type="entry name" value="PPR"/>
    <property type="match status" value="6"/>
</dbReference>
<keyword evidence="1" id="KW-0677">Repeat</keyword>
<dbReference type="EnsemblPlants" id="ORUFI03G42420.1">
    <property type="protein sequence ID" value="ORUFI03G42420.1"/>
    <property type="gene ID" value="ORUFI03G42420"/>
</dbReference>
<evidence type="ECO:0000313" key="5">
    <source>
        <dbReference type="EnsemblPlants" id="ORUFI03G42420.1"/>
    </source>
</evidence>
<accession>A0A0E0P3S9</accession>
<dbReference type="FunFam" id="1.25.40.10:FF:001725">
    <property type="entry name" value="Pentatricopeptide repeat-containing protein chloroplastic"/>
    <property type="match status" value="1"/>
</dbReference>
<dbReference type="Gene3D" id="2.40.10.120">
    <property type="match status" value="2"/>
</dbReference>
<feature type="repeat" description="PPR" evidence="3">
    <location>
        <begin position="179"/>
        <end position="213"/>
    </location>
</feature>
<dbReference type="PANTHER" id="PTHR24015:SF1700">
    <property type="entry name" value="OS03G0844000 PROTEIN"/>
    <property type="match status" value="1"/>
</dbReference>
<feature type="repeat" description="PPR" evidence="3">
    <location>
        <begin position="614"/>
        <end position="648"/>
    </location>
</feature>
<dbReference type="FunFam" id="1.25.40.10:FF:000740">
    <property type="entry name" value="Pentatricopeptide repeat-containing protein chloroplastic"/>
    <property type="match status" value="1"/>
</dbReference>
<dbReference type="Pfam" id="PF01535">
    <property type="entry name" value="PPR"/>
    <property type="match status" value="3"/>
</dbReference>
<dbReference type="PROSITE" id="PS51375">
    <property type="entry name" value="PPR"/>
    <property type="match status" value="6"/>
</dbReference>
<evidence type="ECO:0000256" key="4">
    <source>
        <dbReference type="SAM" id="MobiDB-lite"/>
    </source>
</evidence>
<dbReference type="InterPro" id="IPR046848">
    <property type="entry name" value="E_motif"/>
</dbReference>
<keyword evidence="2" id="KW-0809">Transit peptide</keyword>
<evidence type="ECO:0000313" key="6">
    <source>
        <dbReference type="Proteomes" id="UP000008022"/>
    </source>
</evidence>
<feature type="repeat" description="PPR" evidence="3">
    <location>
        <begin position="477"/>
        <end position="511"/>
    </location>
</feature>
<protein>
    <submittedName>
        <fullName evidence="5">Uncharacterized protein</fullName>
    </submittedName>
</protein>
<dbReference type="Pfam" id="PF20431">
    <property type="entry name" value="E_motif"/>
    <property type="match status" value="1"/>
</dbReference>
<dbReference type="Pfam" id="PF13041">
    <property type="entry name" value="PPR_2"/>
    <property type="match status" value="5"/>
</dbReference>
<evidence type="ECO:0000256" key="1">
    <source>
        <dbReference type="ARBA" id="ARBA00022737"/>
    </source>
</evidence>
<name>A0A0E0P3S9_ORYRU</name>
<dbReference type="OMA" id="ELEPRHH"/>
<dbReference type="InterPro" id="IPR002885">
    <property type="entry name" value="PPR_rpt"/>
</dbReference>
<dbReference type="eggNOG" id="KOG4197">
    <property type="taxonomic scope" value="Eukaryota"/>
</dbReference>
<dbReference type="Gramene" id="ORUFI03G42420.1">
    <property type="protein sequence ID" value="ORUFI03G42420.1"/>
    <property type="gene ID" value="ORUFI03G42420"/>
</dbReference>
<dbReference type="GO" id="GO:0003723">
    <property type="term" value="F:RNA binding"/>
    <property type="evidence" value="ECO:0007669"/>
    <property type="project" value="InterPro"/>
</dbReference>
<dbReference type="Gene3D" id="1.25.40.10">
    <property type="entry name" value="Tetratricopeptide repeat domain"/>
    <property type="match status" value="6"/>
</dbReference>
<dbReference type="FunFam" id="1.25.40.10:FF:000243">
    <property type="entry name" value="Pentatricopeptide repeat-containing protein chloroplastic"/>
    <property type="match status" value="1"/>
</dbReference>
<organism evidence="5 6">
    <name type="scientific">Oryza rufipogon</name>
    <name type="common">Brownbeard rice</name>
    <name type="synonym">Asian wild rice</name>
    <dbReference type="NCBI Taxonomy" id="4529"/>
    <lineage>
        <taxon>Eukaryota</taxon>
        <taxon>Viridiplantae</taxon>
        <taxon>Streptophyta</taxon>
        <taxon>Embryophyta</taxon>
        <taxon>Tracheophyta</taxon>
        <taxon>Spermatophyta</taxon>
        <taxon>Magnoliopsida</taxon>
        <taxon>Liliopsida</taxon>
        <taxon>Poales</taxon>
        <taxon>Poaceae</taxon>
        <taxon>BOP clade</taxon>
        <taxon>Oryzoideae</taxon>
        <taxon>Oryzeae</taxon>
        <taxon>Oryzinae</taxon>
        <taxon>Oryza</taxon>
    </lineage>
</organism>